<dbReference type="CDD" id="cd07363">
    <property type="entry name" value="45_DOPA_Dioxygenase"/>
    <property type="match status" value="1"/>
</dbReference>
<dbReference type="SUPFAM" id="SSF53213">
    <property type="entry name" value="LigB-like"/>
    <property type="match status" value="1"/>
</dbReference>
<dbReference type="PANTHER" id="PTHR30096">
    <property type="entry name" value="4,5-DOPA DIOXYGENASE EXTRADIOL-LIKE PROTEIN"/>
    <property type="match status" value="1"/>
</dbReference>
<dbReference type="Proteomes" id="UP000544872">
    <property type="component" value="Unassembled WGS sequence"/>
</dbReference>
<dbReference type="InterPro" id="IPR004183">
    <property type="entry name" value="Xdiol_dOase_suB"/>
</dbReference>
<gene>
    <name evidence="7" type="ORF">FHS48_002583</name>
</gene>
<evidence type="ECO:0000313" key="7">
    <source>
        <dbReference type="EMBL" id="MBB6211148.1"/>
    </source>
</evidence>
<comment type="caution">
    <text evidence="7">The sequence shown here is derived from an EMBL/GenBank/DDBJ whole genome shotgun (WGS) entry which is preliminary data.</text>
</comment>
<evidence type="ECO:0000256" key="4">
    <source>
        <dbReference type="ARBA" id="ARBA00022833"/>
    </source>
</evidence>
<evidence type="ECO:0000256" key="1">
    <source>
        <dbReference type="ARBA" id="ARBA00001947"/>
    </source>
</evidence>
<evidence type="ECO:0000259" key="6">
    <source>
        <dbReference type="Pfam" id="PF02900"/>
    </source>
</evidence>
<dbReference type="GO" id="GO:0008198">
    <property type="term" value="F:ferrous iron binding"/>
    <property type="evidence" value="ECO:0007669"/>
    <property type="project" value="InterPro"/>
</dbReference>
<sequence>MQTVTPAAPTPAPSIFVSHGAPTMPLEQSPTRHFLDRLGADLPRPTAVIAVSAHWCTDQVAVSTAARPDTIHDFYGFPQELYRMVYPAPGAPDLARRVQGLLRDAGLPTAADPDYGLDHGAWVPMKLMYPQADLPVFQLSVQPHLGAAHAYRVGQALKPLRDEGVMVLASGAMTHNLREWMMRRAAFDAAPEGWADTFAEWFDDAIARNDIPALLDWSAQAPNARRNHPTPEHLLPLFVALGAGGAGQRIHRAMEYGVLSLDAYRFA</sequence>
<dbReference type="Pfam" id="PF02900">
    <property type="entry name" value="LigB"/>
    <property type="match status" value="1"/>
</dbReference>
<keyword evidence="4" id="KW-0862">Zinc</keyword>
<dbReference type="GO" id="GO:0016702">
    <property type="term" value="F:oxidoreductase activity, acting on single donors with incorporation of molecular oxygen, incorporation of two atoms of oxygen"/>
    <property type="evidence" value="ECO:0007669"/>
    <property type="project" value="UniProtKB-ARBA"/>
</dbReference>
<keyword evidence="7" id="KW-0223">Dioxygenase</keyword>
<evidence type="ECO:0000256" key="3">
    <source>
        <dbReference type="ARBA" id="ARBA00022723"/>
    </source>
</evidence>
<reference evidence="7 8" key="1">
    <citation type="submission" date="2020-08" db="EMBL/GenBank/DDBJ databases">
        <title>Genomic Encyclopedia of Type Strains, Phase IV (KMG-IV): sequencing the most valuable type-strain genomes for metagenomic binning, comparative biology and taxonomic classification.</title>
        <authorList>
            <person name="Goeker M."/>
        </authorList>
    </citation>
    <scope>NUCLEOTIDE SEQUENCE [LARGE SCALE GENOMIC DNA]</scope>
    <source>
        <strain evidence="7 8">DSM 11590</strain>
    </source>
</reference>
<keyword evidence="8" id="KW-1185">Reference proteome</keyword>
<dbReference type="InterPro" id="IPR014436">
    <property type="entry name" value="Extradiol_dOase_DODA"/>
</dbReference>
<evidence type="ECO:0000256" key="2">
    <source>
        <dbReference type="ARBA" id="ARBA00007581"/>
    </source>
</evidence>
<dbReference type="PANTHER" id="PTHR30096:SF0">
    <property type="entry name" value="4,5-DOPA DIOXYGENASE EXTRADIOL-LIKE PROTEIN"/>
    <property type="match status" value="1"/>
</dbReference>
<accession>A0A7W9ZGN0</accession>
<keyword evidence="3" id="KW-0479">Metal-binding</keyword>
<name>A0A7W9ZGN0_NOVIT</name>
<keyword evidence="5 7" id="KW-0560">Oxidoreductase</keyword>
<organism evidence="7 8">
    <name type="scientific">Novispirillum itersonii</name>
    <name type="common">Aquaspirillum itersonii</name>
    <dbReference type="NCBI Taxonomy" id="189"/>
    <lineage>
        <taxon>Bacteria</taxon>
        <taxon>Pseudomonadati</taxon>
        <taxon>Pseudomonadota</taxon>
        <taxon>Alphaproteobacteria</taxon>
        <taxon>Rhodospirillales</taxon>
        <taxon>Novispirillaceae</taxon>
        <taxon>Novispirillum</taxon>
    </lineage>
</organism>
<evidence type="ECO:0000256" key="5">
    <source>
        <dbReference type="ARBA" id="ARBA00023002"/>
    </source>
</evidence>
<dbReference type="AlphaFoldDB" id="A0A7W9ZGN0"/>
<dbReference type="GO" id="GO:0008270">
    <property type="term" value="F:zinc ion binding"/>
    <property type="evidence" value="ECO:0007669"/>
    <property type="project" value="InterPro"/>
</dbReference>
<comment type="cofactor">
    <cofactor evidence="1">
        <name>Zn(2+)</name>
        <dbReference type="ChEBI" id="CHEBI:29105"/>
    </cofactor>
</comment>
<dbReference type="RefSeq" id="WP_184263963.1">
    <property type="nucleotide sequence ID" value="NZ_JACIIX010000009.1"/>
</dbReference>
<dbReference type="EMBL" id="JACIIX010000009">
    <property type="protein sequence ID" value="MBB6211148.1"/>
    <property type="molecule type" value="Genomic_DNA"/>
</dbReference>
<protein>
    <submittedName>
        <fullName evidence="7">4,5-DOPA dioxygenase extradiol</fullName>
        <ecNumber evidence="7">1.13.11.-</ecNumber>
    </submittedName>
</protein>
<dbReference type="PIRSF" id="PIRSF006157">
    <property type="entry name" value="Doxgns_DODA"/>
    <property type="match status" value="1"/>
</dbReference>
<proteinExistence type="inferred from homology"/>
<evidence type="ECO:0000313" key="8">
    <source>
        <dbReference type="Proteomes" id="UP000544872"/>
    </source>
</evidence>
<dbReference type="EC" id="1.13.11.-" evidence="7"/>
<feature type="domain" description="Extradiol ring-cleavage dioxygenase class III enzyme subunit B" evidence="6">
    <location>
        <begin position="16"/>
        <end position="248"/>
    </location>
</feature>
<dbReference type="Gene3D" id="3.40.830.10">
    <property type="entry name" value="LigB-like"/>
    <property type="match status" value="1"/>
</dbReference>
<comment type="similarity">
    <text evidence="2">Belongs to the DODA-type extradiol aromatic ring-opening dioxygenase family.</text>
</comment>